<organism evidence="2 3">
    <name type="scientific">Mycena pura</name>
    <dbReference type="NCBI Taxonomy" id="153505"/>
    <lineage>
        <taxon>Eukaryota</taxon>
        <taxon>Fungi</taxon>
        <taxon>Dikarya</taxon>
        <taxon>Basidiomycota</taxon>
        <taxon>Agaricomycotina</taxon>
        <taxon>Agaricomycetes</taxon>
        <taxon>Agaricomycetidae</taxon>
        <taxon>Agaricales</taxon>
        <taxon>Marasmiineae</taxon>
        <taxon>Mycenaceae</taxon>
        <taxon>Mycena</taxon>
    </lineage>
</organism>
<gene>
    <name evidence="2" type="ORF">GGX14DRAFT_408167</name>
</gene>
<comment type="caution">
    <text evidence="2">The sequence shown here is derived from an EMBL/GenBank/DDBJ whole genome shotgun (WGS) entry which is preliminary data.</text>
</comment>
<dbReference type="AlphaFoldDB" id="A0AAD6XZW6"/>
<dbReference type="Proteomes" id="UP001219525">
    <property type="component" value="Unassembled WGS sequence"/>
</dbReference>
<proteinExistence type="predicted"/>
<evidence type="ECO:0000256" key="1">
    <source>
        <dbReference type="SAM" id="SignalP"/>
    </source>
</evidence>
<name>A0AAD6XZW6_9AGAR</name>
<feature type="chain" id="PRO_5042132037" description="Secreted protein" evidence="1">
    <location>
        <begin position="22"/>
        <end position="200"/>
    </location>
</feature>
<protein>
    <recommendedName>
        <fullName evidence="4">Secreted protein</fullName>
    </recommendedName>
</protein>
<dbReference type="EMBL" id="JARJCW010000153">
    <property type="protein sequence ID" value="KAJ7190291.1"/>
    <property type="molecule type" value="Genomic_DNA"/>
</dbReference>
<keyword evidence="1" id="KW-0732">Signal</keyword>
<reference evidence="2" key="1">
    <citation type="submission" date="2023-03" db="EMBL/GenBank/DDBJ databases">
        <title>Massive genome expansion in bonnet fungi (Mycena s.s.) driven by repeated elements and novel gene families across ecological guilds.</title>
        <authorList>
            <consortium name="Lawrence Berkeley National Laboratory"/>
            <person name="Harder C.B."/>
            <person name="Miyauchi S."/>
            <person name="Viragh M."/>
            <person name="Kuo A."/>
            <person name="Thoen E."/>
            <person name="Andreopoulos B."/>
            <person name="Lu D."/>
            <person name="Skrede I."/>
            <person name="Drula E."/>
            <person name="Henrissat B."/>
            <person name="Morin E."/>
            <person name="Kohler A."/>
            <person name="Barry K."/>
            <person name="LaButti K."/>
            <person name="Morin E."/>
            <person name="Salamov A."/>
            <person name="Lipzen A."/>
            <person name="Mereny Z."/>
            <person name="Hegedus B."/>
            <person name="Baldrian P."/>
            <person name="Stursova M."/>
            <person name="Weitz H."/>
            <person name="Taylor A."/>
            <person name="Grigoriev I.V."/>
            <person name="Nagy L.G."/>
            <person name="Martin F."/>
            <person name="Kauserud H."/>
        </authorList>
    </citation>
    <scope>NUCLEOTIDE SEQUENCE</scope>
    <source>
        <strain evidence="2">9144</strain>
    </source>
</reference>
<evidence type="ECO:0000313" key="2">
    <source>
        <dbReference type="EMBL" id="KAJ7190291.1"/>
    </source>
</evidence>
<feature type="signal peptide" evidence="1">
    <location>
        <begin position="1"/>
        <end position="21"/>
    </location>
</feature>
<evidence type="ECO:0000313" key="3">
    <source>
        <dbReference type="Proteomes" id="UP001219525"/>
    </source>
</evidence>
<evidence type="ECO:0008006" key="4">
    <source>
        <dbReference type="Google" id="ProtNLM"/>
    </source>
</evidence>
<keyword evidence="3" id="KW-1185">Reference proteome</keyword>
<sequence length="200" mass="21290">MLTFFTKLAAVLVVAATQAAASSSYSIIYYSDSDCQNELGSSGGSFTSNGCLSGGGVSSVNSIWISSLSTAKIHTWSHANCNTNEWAVPVTCATSGVCIAAPGTNSIGNQVGFSAFLSYQFHVSECPVTPICEQLILECVTIDPTSGPEENKTNERIDGSTIIETVQSEYQWYQMPVGCMSYGATDTSLGLVYRWREVQG</sequence>
<accession>A0AAD6XZW6</accession>